<dbReference type="InParanoid" id="E9H812"/>
<keyword evidence="1" id="KW-0175">Coiled coil</keyword>
<feature type="region of interest" description="Disordered" evidence="2">
    <location>
        <begin position="497"/>
        <end position="559"/>
    </location>
</feature>
<feature type="region of interest" description="Disordered" evidence="2">
    <location>
        <begin position="411"/>
        <end position="451"/>
    </location>
</feature>
<feature type="region of interest" description="Disordered" evidence="2">
    <location>
        <begin position="674"/>
        <end position="693"/>
    </location>
</feature>
<dbReference type="GO" id="GO:0005874">
    <property type="term" value="C:microtubule"/>
    <property type="evidence" value="ECO:0000318"/>
    <property type="project" value="GO_Central"/>
</dbReference>
<evidence type="ECO:0000313" key="5">
    <source>
        <dbReference type="Proteomes" id="UP000000305"/>
    </source>
</evidence>
<gene>
    <name evidence="4" type="ORF">DAPPUDRAFT_111069</name>
</gene>
<dbReference type="PANTHER" id="PTHR22736:SF2">
    <property type="entry name" value="COILED-COIL DOMAIN-CONTAINING PROTEIN 66"/>
    <property type="match status" value="1"/>
</dbReference>
<evidence type="ECO:0000259" key="3">
    <source>
        <dbReference type="Pfam" id="PF15236"/>
    </source>
</evidence>
<dbReference type="GO" id="GO:0005929">
    <property type="term" value="C:cilium"/>
    <property type="evidence" value="ECO:0000318"/>
    <property type="project" value="GO_Central"/>
</dbReference>
<dbReference type="Proteomes" id="UP000000305">
    <property type="component" value="Unassembled WGS sequence"/>
</dbReference>
<dbReference type="STRING" id="6669.E9H812"/>
<feature type="compositionally biased region" description="Low complexity" evidence="2">
    <location>
        <begin position="681"/>
        <end position="691"/>
    </location>
</feature>
<dbReference type="Pfam" id="PF15236">
    <property type="entry name" value="CCDC66"/>
    <property type="match status" value="1"/>
</dbReference>
<keyword evidence="5" id="KW-1185">Reference proteome</keyword>
<dbReference type="PANTHER" id="PTHR22736">
    <property type="entry name" value="COILED-COIL DOMAIN-CONTAINING PROTEIN 66"/>
    <property type="match status" value="1"/>
</dbReference>
<dbReference type="HOGENOM" id="CLU_357988_0_0_1"/>
<feature type="region of interest" description="Disordered" evidence="2">
    <location>
        <begin position="702"/>
        <end position="738"/>
    </location>
</feature>
<dbReference type="AlphaFoldDB" id="E9H812"/>
<evidence type="ECO:0000313" key="4">
    <source>
        <dbReference type="EMBL" id="EFX72153.1"/>
    </source>
</evidence>
<dbReference type="eggNOG" id="ENOG502R1PQ">
    <property type="taxonomic scope" value="Eukaryota"/>
</dbReference>
<feature type="compositionally biased region" description="Polar residues" evidence="2">
    <location>
        <begin position="151"/>
        <end position="164"/>
    </location>
</feature>
<feature type="compositionally biased region" description="Polar residues" evidence="2">
    <location>
        <begin position="439"/>
        <end position="448"/>
    </location>
</feature>
<dbReference type="OrthoDB" id="10042846at2759"/>
<feature type="region of interest" description="Disordered" evidence="2">
    <location>
        <begin position="114"/>
        <end position="204"/>
    </location>
</feature>
<reference evidence="4 5" key="1">
    <citation type="journal article" date="2011" name="Science">
        <title>The ecoresponsive genome of Daphnia pulex.</title>
        <authorList>
            <person name="Colbourne J.K."/>
            <person name="Pfrender M.E."/>
            <person name="Gilbert D."/>
            <person name="Thomas W.K."/>
            <person name="Tucker A."/>
            <person name="Oakley T.H."/>
            <person name="Tokishita S."/>
            <person name="Aerts A."/>
            <person name="Arnold G.J."/>
            <person name="Basu M.K."/>
            <person name="Bauer D.J."/>
            <person name="Caceres C.E."/>
            <person name="Carmel L."/>
            <person name="Casola C."/>
            <person name="Choi J.H."/>
            <person name="Detter J.C."/>
            <person name="Dong Q."/>
            <person name="Dusheyko S."/>
            <person name="Eads B.D."/>
            <person name="Frohlich T."/>
            <person name="Geiler-Samerotte K.A."/>
            <person name="Gerlach D."/>
            <person name="Hatcher P."/>
            <person name="Jogdeo S."/>
            <person name="Krijgsveld J."/>
            <person name="Kriventseva E.V."/>
            <person name="Kultz D."/>
            <person name="Laforsch C."/>
            <person name="Lindquist E."/>
            <person name="Lopez J."/>
            <person name="Manak J.R."/>
            <person name="Muller J."/>
            <person name="Pangilinan J."/>
            <person name="Patwardhan R.P."/>
            <person name="Pitluck S."/>
            <person name="Pritham E.J."/>
            <person name="Rechtsteiner A."/>
            <person name="Rho M."/>
            <person name="Rogozin I.B."/>
            <person name="Sakarya O."/>
            <person name="Salamov A."/>
            <person name="Schaack S."/>
            <person name="Shapiro H."/>
            <person name="Shiga Y."/>
            <person name="Skalitzky C."/>
            <person name="Smith Z."/>
            <person name="Souvorov A."/>
            <person name="Sung W."/>
            <person name="Tang Z."/>
            <person name="Tsuchiya D."/>
            <person name="Tu H."/>
            <person name="Vos H."/>
            <person name="Wang M."/>
            <person name="Wolf Y.I."/>
            <person name="Yamagata H."/>
            <person name="Yamada T."/>
            <person name="Ye Y."/>
            <person name="Shaw J.R."/>
            <person name="Andrews J."/>
            <person name="Crease T.J."/>
            <person name="Tang H."/>
            <person name="Lucas S.M."/>
            <person name="Robertson H.M."/>
            <person name="Bork P."/>
            <person name="Koonin E.V."/>
            <person name="Zdobnov E.M."/>
            <person name="Grigoriev I.V."/>
            <person name="Lynch M."/>
            <person name="Boore J.L."/>
        </authorList>
    </citation>
    <scope>NUCLEOTIDE SEQUENCE [LARGE SCALE GENOMIC DNA]</scope>
</reference>
<dbReference type="GO" id="GO:0060271">
    <property type="term" value="P:cilium assembly"/>
    <property type="evidence" value="ECO:0000318"/>
    <property type="project" value="GO_Central"/>
</dbReference>
<feature type="compositionally biased region" description="Polar residues" evidence="2">
    <location>
        <begin position="702"/>
        <end position="715"/>
    </location>
</feature>
<dbReference type="InterPro" id="IPR039183">
    <property type="entry name" value="CCD66"/>
</dbReference>
<feature type="domain" description="CCDC66" evidence="3">
    <location>
        <begin position="271"/>
        <end position="410"/>
    </location>
</feature>
<feature type="compositionally biased region" description="Polar residues" evidence="2">
    <location>
        <begin position="519"/>
        <end position="552"/>
    </location>
</feature>
<organism evidence="4 5">
    <name type="scientific">Daphnia pulex</name>
    <name type="common">Water flea</name>
    <dbReference type="NCBI Taxonomy" id="6669"/>
    <lineage>
        <taxon>Eukaryota</taxon>
        <taxon>Metazoa</taxon>
        <taxon>Ecdysozoa</taxon>
        <taxon>Arthropoda</taxon>
        <taxon>Crustacea</taxon>
        <taxon>Branchiopoda</taxon>
        <taxon>Diplostraca</taxon>
        <taxon>Cladocera</taxon>
        <taxon>Anomopoda</taxon>
        <taxon>Daphniidae</taxon>
        <taxon>Daphnia</taxon>
    </lineage>
</organism>
<dbReference type="EMBL" id="GL732602">
    <property type="protein sequence ID" value="EFX72153.1"/>
    <property type="molecule type" value="Genomic_DNA"/>
</dbReference>
<dbReference type="InterPro" id="IPR040467">
    <property type="entry name" value="CCDC66_dom"/>
</dbReference>
<dbReference type="GO" id="GO:0008017">
    <property type="term" value="F:microtubule binding"/>
    <property type="evidence" value="ECO:0000318"/>
    <property type="project" value="GO_Central"/>
</dbReference>
<sequence length="783" mass="88564">MARVNLNCAPNIRVCVVRGAFDGGNIALGNNTHSSQQQLRSLVAQLRKESITSRVAFPSKLRENSLHSHFSPLIDLTLHQIDIHQRCVCKYNTAIAIVSSWIYQKRQLPASTQLDDITSTRTSSASAARHRTASPPPPPPPRRSKRHASHTVTDGETSGYQSDNHFIDPSAPNNYHLRHRRQLSSSRGPSVEPLPPPPETSNSSVIIHHHHQHSTNQEQIHSHRHDEANEISARADYKFLERKKWVQDGTVPYDLYPECLPQLYDRSTPPRWVARPTNATFVQTEPLMSGGPSFLRGQNVVVDVAELAERERKRAKANELQRVLLQQLAEKENQKLLEKKRQQEEEERQELELQRHLEAERRQIEEERRRVQEKKEAEERRLEAVKEAIAGAQQNALAEKLARRRNLQNRTAVVQPASGADNDPTAASVSVRSEDRSTPAHQQPTQREPTLVELRHAIISTPRPQLLDKGTLTRSSVDAQVQTDQQQLQVACRCETNNPRSRQSRHNIAATTEEERPGTQMSMMALKSQTSTSTANRPQWNAHKTNAKYQSQTEKDPRFLQRRRERLRRRQKLLLEKQLHGSWPSSENSGSQEEMGDTIFFPFLPGSGTGVPHERYYEALQAAAVSRYYKKAPAVAVSSHHHVQHNKSMAGPATSQSDNTVELIIPQPAQLVSQPPVAPTVRSQSRQLSSSPPVPAVLKKIQMSSGEPAASTSSGGEKHEWENYDSPSDQPVKIDKDFENLQIKEQRRCTEQDKQDLLYRLSVLKQSLEQRKTALDKVSLTSQ</sequence>
<proteinExistence type="predicted"/>
<accession>E9H812</accession>
<feature type="coiled-coil region" evidence="1">
    <location>
        <begin position="310"/>
        <end position="395"/>
    </location>
</feature>
<evidence type="ECO:0000256" key="2">
    <source>
        <dbReference type="SAM" id="MobiDB-lite"/>
    </source>
</evidence>
<name>E9H812_DAPPU</name>
<evidence type="ECO:0000256" key="1">
    <source>
        <dbReference type="SAM" id="Coils"/>
    </source>
</evidence>
<protein>
    <recommendedName>
        <fullName evidence="3">CCDC66 domain-containing protein</fullName>
    </recommendedName>
</protein>
<dbReference type="KEGG" id="dpx:DAPPUDRAFT_111069"/>